<dbReference type="InterPro" id="IPR051287">
    <property type="entry name" value="TCR_variable_region"/>
</dbReference>
<dbReference type="Pfam" id="PF07686">
    <property type="entry name" value="V-set"/>
    <property type="match status" value="1"/>
</dbReference>
<keyword evidence="1" id="KW-0732">Signal</keyword>
<evidence type="ECO:0000256" key="5">
    <source>
        <dbReference type="ARBA" id="ARBA00043266"/>
    </source>
</evidence>
<keyword evidence="2" id="KW-1064">Adaptive immunity</keyword>
<dbReference type="Proteomes" id="UP000694700">
    <property type="component" value="Unplaced"/>
</dbReference>
<dbReference type="InterPro" id="IPR007110">
    <property type="entry name" value="Ig-like_dom"/>
</dbReference>
<reference evidence="7" key="1">
    <citation type="submission" date="2025-08" db="UniProtKB">
        <authorList>
            <consortium name="Ensembl"/>
        </authorList>
    </citation>
    <scope>IDENTIFICATION</scope>
</reference>
<dbReference type="InterPro" id="IPR003599">
    <property type="entry name" value="Ig_sub"/>
</dbReference>
<evidence type="ECO:0000313" key="7">
    <source>
        <dbReference type="Ensembl" id="ENSCCRP00015034750.1"/>
    </source>
</evidence>
<dbReference type="InterPro" id="IPR013106">
    <property type="entry name" value="Ig_V-set"/>
</dbReference>
<evidence type="ECO:0000313" key="8">
    <source>
        <dbReference type="Proteomes" id="UP000694700"/>
    </source>
</evidence>
<dbReference type="InterPro" id="IPR013783">
    <property type="entry name" value="Ig-like_fold"/>
</dbReference>
<evidence type="ECO:0000256" key="2">
    <source>
        <dbReference type="ARBA" id="ARBA00023130"/>
    </source>
</evidence>
<evidence type="ECO:0000259" key="6">
    <source>
        <dbReference type="PROSITE" id="PS50835"/>
    </source>
</evidence>
<keyword evidence="4" id="KW-0393">Immunoglobulin domain</keyword>
<proteinExistence type="predicted"/>
<dbReference type="SUPFAM" id="SSF48726">
    <property type="entry name" value="Immunoglobulin"/>
    <property type="match status" value="1"/>
</dbReference>
<dbReference type="SMART" id="SM00409">
    <property type="entry name" value="IG"/>
    <property type="match status" value="1"/>
</dbReference>
<keyword evidence="5" id="KW-1279">T cell receptor</keyword>
<dbReference type="PANTHER" id="PTHR19367:SF18">
    <property type="entry name" value="T CELL RECEPTOR ALPHA VARIABLE 16"/>
    <property type="match status" value="1"/>
</dbReference>
<evidence type="ECO:0000256" key="3">
    <source>
        <dbReference type="ARBA" id="ARBA00023170"/>
    </source>
</evidence>
<dbReference type="GO" id="GO:0002250">
    <property type="term" value="P:adaptive immune response"/>
    <property type="evidence" value="ECO:0007669"/>
    <property type="project" value="UniProtKB-KW"/>
</dbReference>
<keyword evidence="5" id="KW-0391">Immunity</keyword>
<dbReference type="Gene3D" id="2.60.40.10">
    <property type="entry name" value="Immunoglobulins"/>
    <property type="match status" value="1"/>
</dbReference>
<accession>A0A8C1YW32</accession>
<keyword evidence="3" id="KW-0675">Receptor</keyword>
<dbReference type="PROSITE" id="PS50835">
    <property type="entry name" value="IG_LIKE"/>
    <property type="match status" value="1"/>
</dbReference>
<dbReference type="Ensembl" id="ENSCCRT00015035968.1">
    <property type="protein sequence ID" value="ENSCCRP00015034750.1"/>
    <property type="gene ID" value="ENSCCRG00015014504.1"/>
</dbReference>
<dbReference type="PANTHER" id="PTHR19367">
    <property type="entry name" value="T-CELL RECEPTOR ALPHA CHAIN V REGION"/>
    <property type="match status" value="1"/>
</dbReference>
<sequence>MPPGEMTANEADHVTLTCNYTTKTTNVYLFWYKHLSNKYPTFILNKYPFSEGTTESDFKKRFYAKLDTTSRTVPLMIKNLRVSDSAVYYCALRPTPYKNSNSFFTFISSHIKPTIFNSHNIIILYCRSIFHKLIVFLSTV</sequence>
<evidence type="ECO:0000256" key="1">
    <source>
        <dbReference type="ARBA" id="ARBA00022729"/>
    </source>
</evidence>
<dbReference type="SMART" id="SM00406">
    <property type="entry name" value="IGv"/>
    <property type="match status" value="1"/>
</dbReference>
<evidence type="ECO:0000256" key="4">
    <source>
        <dbReference type="ARBA" id="ARBA00023319"/>
    </source>
</evidence>
<feature type="domain" description="Ig-like" evidence="6">
    <location>
        <begin position="1"/>
        <end position="90"/>
    </location>
</feature>
<protein>
    <recommendedName>
        <fullName evidence="6">Ig-like domain-containing protein</fullName>
    </recommendedName>
</protein>
<dbReference type="AlphaFoldDB" id="A0A8C1YW32"/>
<organism evidence="7 8">
    <name type="scientific">Cyprinus carpio</name>
    <name type="common">Common carp</name>
    <dbReference type="NCBI Taxonomy" id="7962"/>
    <lineage>
        <taxon>Eukaryota</taxon>
        <taxon>Metazoa</taxon>
        <taxon>Chordata</taxon>
        <taxon>Craniata</taxon>
        <taxon>Vertebrata</taxon>
        <taxon>Euteleostomi</taxon>
        <taxon>Actinopterygii</taxon>
        <taxon>Neopterygii</taxon>
        <taxon>Teleostei</taxon>
        <taxon>Ostariophysi</taxon>
        <taxon>Cypriniformes</taxon>
        <taxon>Cyprinidae</taxon>
        <taxon>Cyprininae</taxon>
        <taxon>Cyprinus</taxon>
    </lineage>
</organism>
<dbReference type="InterPro" id="IPR036179">
    <property type="entry name" value="Ig-like_dom_sf"/>
</dbReference>
<name>A0A8C1YW32_CYPCA</name>
<dbReference type="GO" id="GO:0042101">
    <property type="term" value="C:T cell receptor complex"/>
    <property type="evidence" value="ECO:0007669"/>
    <property type="project" value="UniProtKB-KW"/>
</dbReference>